<dbReference type="SMART" id="SM00220">
    <property type="entry name" value="S_TKc"/>
    <property type="match status" value="1"/>
</dbReference>
<evidence type="ECO:0000256" key="5">
    <source>
        <dbReference type="ARBA" id="ARBA00022840"/>
    </source>
</evidence>
<evidence type="ECO:0000313" key="9">
    <source>
        <dbReference type="Proteomes" id="UP001515480"/>
    </source>
</evidence>
<dbReference type="GO" id="GO:0004674">
    <property type="term" value="F:protein serine/threonine kinase activity"/>
    <property type="evidence" value="ECO:0007669"/>
    <property type="project" value="UniProtKB-KW"/>
</dbReference>
<feature type="domain" description="Protein kinase" evidence="7">
    <location>
        <begin position="93"/>
        <end position="359"/>
    </location>
</feature>
<evidence type="ECO:0000256" key="2">
    <source>
        <dbReference type="ARBA" id="ARBA00022679"/>
    </source>
</evidence>
<evidence type="ECO:0000256" key="4">
    <source>
        <dbReference type="ARBA" id="ARBA00022777"/>
    </source>
</evidence>
<feature type="transmembrane region" description="Helical" evidence="6">
    <location>
        <begin position="36"/>
        <end position="59"/>
    </location>
</feature>
<comment type="caution">
    <text evidence="8">The sequence shown here is derived from an EMBL/GenBank/DDBJ whole genome shotgun (WGS) entry which is preliminary data.</text>
</comment>
<dbReference type="CDD" id="cd05117">
    <property type="entry name" value="STKc_CAMK"/>
    <property type="match status" value="1"/>
</dbReference>
<dbReference type="PROSITE" id="PS50011">
    <property type="entry name" value="PROTEIN_KINASE_DOM"/>
    <property type="match status" value="1"/>
</dbReference>
<dbReference type="InterPro" id="IPR011009">
    <property type="entry name" value="Kinase-like_dom_sf"/>
</dbReference>
<reference evidence="8 9" key="1">
    <citation type="journal article" date="2024" name="Science">
        <title>Giant polyketide synthase enzymes in the biosynthesis of giant marine polyether toxins.</title>
        <authorList>
            <person name="Fallon T.R."/>
            <person name="Shende V.V."/>
            <person name="Wierzbicki I.H."/>
            <person name="Pendleton A.L."/>
            <person name="Watervoot N.F."/>
            <person name="Auber R.P."/>
            <person name="Gonzalez D.J."/>
            <person name="Wisecaver J.H."/>
            <person name="Moore B.S."/>
        </authorList>
    </citation>
    <scope>NUCLEOTIDE SEQUENCE [LARGE SCALE GENOMIC DNA]</scope>
    <source>
        <strain evidence="8 9">12B1</strain>
    </source>
</reference>
<organism evidence="8 9">
    <name type="scientific">Prymnesium parvum</name>
    <name type="common">Toxic golden alga</name>
    <dbReference type="NCBI Taxonomy" id="97485"/>
    <lineage>
        <taxon>Eukaryota</taxon>
        <taxon>Haptista</taxon>
        <taxon>Haptophyta</taxon>
        <taxon>Prymnesiophyceae</taxon>
        <taxon>Prymnesiales</taxon>
        <taxon>Prymnesiaceae</taxon>
        <taxon>Prymnesium</taxon>
    </lineage>
</organism>
<evidence type="ECO:0000259" key="7">
    <source>
        <dbReference type="PROSITE" id="PS50011"/>
    </source>
</evidence>
<dbReference type="Gene3D" id="1.10.510.10">
    <property type="entry name" value="Transferase(Phosphotransferase) domain 1"/>
    <property type="match status" value="1"/>
</dbReference>
<evidence type="ECO:0000256" key="3">
    <source>
        <dbReference type="ARBA" id="ARBA00022741"/>
    </source>
</evidence>
<keyword evidence="3" id="KW-0547">Nucleotide-binding</keyword>
<keyword evidence="1" id="KW-0723">Serine/threonine-protein kinase</keyword>
<gene>
    <name evidence="8" type="ORF">AB1Y20_002281</name>
</gene>
<keyword evidence="6" id="KW-0472">Membrane</keyword>
<keyword evidence="2" id="KW-0808">Transferase</keyword>
<keyword evidence="6" id="KW-1133">Transmembrane helix</keyword>
<accession>A0AB34JAU3</accession>
<evidence type="ECO:0000313" key="8">
    <source>
        <dbReference type="EMBL" id="KAL1515664.1"/>
    </source>
</evidence>
<evidence type="ECO:0000256" key="1">
    <source>
        <dbReference type="ARBA" id="ARBA00022527"/>
    </source>
</evidence>
<keyword evidence="4" id="KW-0418">Kinase</keyword>
<dbReference type="InterPro" id="IPR000719">
    <property type="entry name" value="Prot_kinase_dom"/>
</dbReference>
<dbReference type="EMBL" id="JBGBPQ010000011">
    <property type="protein sequence ID" value="KAL1515664.1"/>
    <property type="molecule type" value="Genomic_DNA"/>
</dbReference>
<evidence type="ECO:0000256" key="6">
    <source>
        <dbReference type="SAM" id="Phobius"/>
    </source>
</evidence>
<proteinExistence type="predicted"/>
<dbReference type="GO" id="GO:0005524">
    <property type="term" value="F:ATP binding"/>
    <property type="evidence" value="ECO:0007669"/>
    <property type="project" value="UniProtKB-KW"/>
</dbReference>
<keyword evidence="6" id="KW-0812">Transmembrane</keyword>
<sequence length="389" mass="42684">MRRSGALLARAARLQIPSRRWLSASAGRRGGVPQQVFAAGVASAALAGFGIGVVGPALYPDEPHPHRSGNAAGEEGRHRMIVDSTLGEMERTYKLITALAHGGTATVWRAIERSTGCVVAIKVVNKALVNVSTISREIDAMERCSGAPNVAGLLAVYDVDGDDINPDGEWRLVMELADGGELLEWVLRHPLYTEKVASALMKQAVQAIQHLHRCGIMHRDVKPENLVLSSTSGDACLKLVDFGAAASFERGTVDGKAGTWTYWAPEQAKRQAHDQAVDIWALGVVLFILLSGRHPFQRIVDGGLDDKSTLEAIVKGHFCFDDDEWSNVSASARDLVQRLLVYDPRQRLTADQILDHPWIRGDEVPEQPLAWWSNTRTTYQRLMAKLAFW</sequence>
<dbReference type="InterPro" id="IPR008271">
    <property type="entry name" value="Ser/Thr_kinase_AS"/>
</dbReference>
<dbReference type="InterPro" id="IPR050205">
    <property type="entry name" value="CDPK_Ser/Thr_kinases"/>
</dbReference>
<dbReference type="SUPFAM" id="SSF56112">
    <property type="entry name" value="Protein kinase-like (PK-like)"/>
    <property type="match status" value="1"/>
</dbReference>
<keyword evidence="5" id="KW-0067">ATP-binding</keyword>
<name>A0AB34JAU3_PRYPA</name>
<dbReference type="Proteomes" id="UP001515480">
    <property type="component" value="Unassembled WGS sequence"/>
</dbReference>
<dbReference type="Pfam" id="PF00069">
    <property type="entry name" value="Pkinase"/>
    <property type="match status" value="1"/>
</dbReference>
<dbReference type="AlphaFoldDB" id="A0AB34JAU3"/>
<dbReference type="PROSITE" id="PS00108">
    <property type="entry name" value="PROTEIN_KINASE_ST"/>
    <property type="match status" value="1"/>
</dbReference>
<dbReference type="PANTHER" id="PTHR24349">
    <property type="entry name" value="SERINE/THREONINE-PROTEIN KINASE"/>
    <property type="match status" value="1"/>
</dbReference>
<protein>
    <recommendedName>
        <fullName evidence="7">Protein kinase domain-containing protein</fullName>
    </recommendedName>
</protein>
<keyword evidence="9" id="KW-1185">Reference proteome</keyword>